<dbReference type="Proteomes" id="UP001274896">
    <property type="component" value="Unassembled WGS sequence"/>
</dbReference>
<organism evidence="2 3">
    <name type="scientific">Hemibagrus guttatus</name>
    <dbReference type="NCBI Taxonomy" id="175788"/>
    <lineage>
        <taxon>Eukaryota</taxon>
        <taxon>Metazoa</taxon>
        <taxon>Chordata</taxon>
        <taxon>Craniata</taxon>
        <taxon>Vertebrata</taxon>
        <taxon>Euteleostomi</taxon>
        <taxon>Actinopterygii</taxon>
        <taxon>Neopterygii</taxon>
        <taxon>Teleostei</taxon>
        <taxon>Ostariophysi</taxon>
        <taxon>Siluriformes</taxon>
        <taxon>Bagridae</taxon>
        <taxon>Hemibagrus</taxon>
    </lineage>
</organism>
<dbReference type="GO" id="GO:0045010">
    <property type="term" value="P:actin nucleation"/>
    <property type="evidence" value="ECO:0007669"/>
    <property type="project" value="InterPro"/>
</dbReference>
<evidence type="ECO:0000313" key="2">
    <source>
        <dbReference type="EMBL" id="KAK3535096.1"/>
    </source>
</evidence>
<evidence type="ECO:0000313" key="3">
    <source>
        <dbReference type="Proteomes" id="UP001274896"/>
    </source>
</evidence>
<comment type="caution">
    <text evidence="2">The sequence shown here is derived from an EMBL/GenBank/DDBJ whole genome shotgun (WGS) entry which is preliminary data.</text>
</comment>
<accession>A0AAE0V4W9</accession>
<dbReference type="InterPro" id="IPR029901">
    <property type="entry name" value="Spire"/>
</dbReference>
<dbReference type="GO" id="GO:0051295">
    <property type="term" value="P:establishment of meiotic spindle localization"/>
    <property type="evidence" value="ECO:0007669"/>
    <property type="project" value="TreeGrafter"/>
</dbReference>
<name>A0AAE0V4W9_9TELE</name>
<keyword evidence="3" id="KW-1185">Reference proteome</keyword>
<dbReference type="GO" id="GO:0040038">
    <property type="term" value="P:polar body extrusion after meiotic divisions"/>
    <property type="evidence" value="ECO:0007669"/>
    <property type="project" value="TreeGrafter"/>
</dbReference>
<dbReference type="PANTHER" id="PTHR21345:SF5">
    <property type="entry name" value="PROTEIN SPIRE HOMOLOG 2"/>
    <property type="match status" value="1"/>
</dbReference>
<dbReference type="EMBL" id="JAUCMX010000009">
    <property type="protein sequence ID" value="KAK3535096.1"/>
    <property type="molecule type" value="Genomic_DNA"/>
</dbReference>
<dbReference type="GO" id="GO:0008017">
    <property type="term" value="F:microtubule binding"/>
    <property type="evidence" value="ECO:0007669"/>
    <property type="project" value="TreeGrafter"/>
</dbReference>
<evidence type="ECO:0000256" key="1">
    <source>
        <dbReference type="SAM" id="MobiDB-lite"/>
    </source>
</evidence>
<dbReference type="GO" id="GO:0051639">
    <property type="term" value="P:actin filament network formation"/>
    <property type="evidence" value="ECO:0007669"/>
    <property type="project" value="TreeGrafter"/>
</dbReference>
<feature type="region of interest" description="Disordered" evidence="1">
    <location>
        <begin position="237"/>
        <end position="264"/>
    </location>
</feature>
<dbReference type="GO" id="GO:0030659">
    <property type="term" value="C:cytoplasmic vesicle membrane"/>
    <property type="evidence" value="ECO:0007669"/>
    <property type="project" value="TreeGrafter"/>
</dbReference>
<dbReference type="GO" id="GO:0003779">
    <property type="term" value="F:actin binding"/>
    <property type="evidence" value="ECO:0007669"/>
    <property type="project" value="InterPro"/>
</dbReference>
<proteinExistence type="predicted"/>
<dbReference type="GO" id="GO:0036089">
    <property type="term" value="P:cleavage furrow formation"/>
    <property type="evidence" value="ECO:0007669"/>
    <property type="project" value="TreeGrafter"/>
</dbReference>
<dbReference type="AlphaFoldDB" id="A0AAE0V4W9"/>
<dbReference type="PANTHER" id="PTHR21345">
    <property type="entry name" value="SPIRE"/>
    <property type="match status" value="1"/>
</dbReference>
<protein>
    <submittedName>
        <fullName evidence="2">Uncharacterized protein</fullName>
    </submittedName>
</protein>
<reference evidence="2" key="1">
    <citation type="submission" date="2023-06" db="EMBL/GenBank/DDBJ databases">
        <title>Male Hemibagrus guttatus genome.</title>
        <authorList>
            <person name="Bian C."/>
        </authorList>
    </citation>
    <scope>NUCLEOTIDE SEQUENCE</scope>
    <source>
        <strain evidence="2">Male_cb2023</strain>
        <tissue evidence="2">Muscle</tissue>
    </source>
</reference>
<dbReference type="GO" id="GO:0048193">
    <property type="term" value="P:Golgi vesicle transport"/>
    <property type="evidence" value="ECO:0007669"/>
    <property type="project" value="TreeGrafter"/>
</dbReference>
<dbReference type="GO" id="GO:0005938">
    <property type="term" value="C:cell cortex"/>
    <property type="evidence" value="ECO:0007669"/>
    <property type="project" value="TreeGrafter"/>
</dbReference>
<gene>
    <name evidence="2" type="ORF">QTP70_004428</name>
</gene>
<dbReference type="GO" id="GO:0030041">
    <property type="term" value="P:actin filament polymerization"/>
    <property type="evidence" value="ECO:0007669"/>
    <property type="project" value="TreeGrafter"/>
</dbReference>
<sequence>MNPAFGSLPCLAHSCHCDLKSTSCIDLSVTEGGLRPLPRPRVLLKAPTLAEMEEMNLFEDEESPDGAECMETSLPVIGWSPAPPACRSLSEVEEISEASAPSQSLSANQWMEEFSHPVESLALTLDEVISVRRVLVKAEMEKFLQSKELYNNLRKGKMKMPSKKLAHIPVYAVGFHSSPRSHSQRSDVYKSLRSLSRRAVEDEFPYLYVAGCSLRDVCAECTKFVADVVSSSRRSLDIINNTPKREKPRPRPTSHYMPPRGGVN</sequence>